<keyword evidence="11" id="KW-1185">Reference proteome</keyword>
<feature type="domain" description="Wall-associated receptor kinase C-terminal" evidence="9">
    <location>
        <begin position="448"/>
        <end position="526"/>
    </location>
</feature>
<feature type="domain" description="Wall-associated receptor kinase galacturonan-binding" evidence="8">
    <location>
        <begin position="72"/>
        <end position="135"/>
    </location>
</feature>
<evidence type="ECO:0000256" key="6">
    <source>
        <dbReference type="ARBA" id="ARBA00048679"/>
    </source>
</evidence>
<comment type="catalytic activity">
    <reaction evidence="5">
        <text>L-threonyl-[protein] + ATP = O-phospho-L-threonyl-[protein] + ADP + H(+)</text>
        <dbReference type="Rhea" id="RHEA:46608"/>
        <dbReference type="Rhea" id="RHEA-COMP:11060"/>
        <dbReference type="Rhea" id="RHEA-COMP:11605"/>
        <dbReference type="ChEBI" id="CHEBI:15378"/>
        <dbReference type="ChEBI" id="CHEBI:30013"/>
        <dbReference type="ChEBI" id="CHEBI:30616"/>
        <dbReference type="ChEBI" id="CHEBI:61977"/>
        <dbReference type="ChEBI" id="CHEBI:456216"/>
        <dbReference type="EC" id="2.7.11.1"/>
    </reaction>
</comment>
<evidence type="ECO:0000313" key="10">
    <source>
        <dbReference type="EMBL" id="KAL2522187.1"/>
    </source>
</evidence>
<proteinExistence type="predicted"/>
<comment type="catalytic activity">
    <reaction evidence="6">
        <text>L-seryl-[protein] + ATP = O-phospho-L-seryl-[protein] + ADP + H(+)</text>
        <dbReference type="Rhea" id="RHEA:17989"/>
        <dbReference type="Rhea" id="RHEA-COMP:9863"/>
        <dbReference type="Rhea" id="RHEA-COMP:11604"/>
        <dbReference type="ChEBI" id="CHEBI:15378"/>
        <dbReference type="ChEBI" id="CHEBI:29999"/>
        <dbReference type="ChEBI" id="CHEBI:30616"/>
        <dbReference type="ChEBI" id="CHEBI:83421"/>
        <dbReference type="ChEBI" id="CHEBI:456216"/>
        <dbReference type="EC" id="2.7.11.1"/>
    </reaction>
</comment>
<feature type="domain" description="Wall-associated receptor kinase galacturonan-binding" evidence="8">
    <location>
        <begin position="320"/>
        <end position="385"/>
    </location>
</feature>
<evidence type="ECO:0000259" key="9">
    <source>
        <dbReference type="Pfam" id="PF14380"/>
    </source>
</evidence>
<dbReference type="AlphaFoldDB" id="A0ABD1UB60"/>
<dbReference type="PANTHER" id="PTHR33138">
    <property type="entry name" value="OS01G0690200 PROTEIN"/>
    <property type="match status" value="1"/>
</dbReference>
<dbReference type="Proteomes" id="UP001604277">
    <property type="component" value="Unassembled WGS sequence"/>
</dbReference>
<evidence type="ECO:0000259" key="8">
    <source>
        <dbReference type="Pfam" id="PF13947"/>
    </source>
</evidence>
<keyword evidence="3 7" id="KW-0732">Signal</keyword>
<reference evidence="11" key="1">
    <citation type="submission" date="2024-07" db="EMBL/GenBank/DDBJ databases">
        <title>Two chromosome-level genome assemblies of Korean endemic species Abeliophyllum distichum and Forsythia ovata (Oleaceae).</title>
        <authorList>
            <person name="Jang H."/>
        </authorList>
    </citation>
    <scope>NUCLEOTIDE SEQUENCE [LARGE SCALE GENOMIC DNA]</scope>
</reference>
<dbReference type="InterPro" id="IPR036312">
    <property type="entry name" value="Bifun_inhib/LTP/seed_sf"/>
</dbReference>
<evidence type="ECO:0000256" key="1">
    <source>
        <dbReference type="ARBA" id="ARBA00004167"/>
    </source>
</evidence>
<protein>
    <recommendedName>
        <fullName evidence="2">non-specific serine/threonine protein kinase</fullName>
        <ecNumber evidence="2">2.7.11.1</ecNumber>
    </recommendedName>
</protein>
<keyword evidence="10" id="KW-0808">Transferase</keyword>
<dbReference type="Pfam" id="PF13947">
    <property type="entry name" value="GUB_WAK_bind"/>
    <property type="match status" value="2"/>
</dbReference>
<dbReference type="PANTHER" id="PTHR33138:SF87">
    <property type="entry name" value="WALL-ASSOCIATED RECEPTOR KINASE, GALACTURONAN-BINDING DOMAIN-CONTAINING PROTEIN"/>
    <property type="match status" value="1"/>
</dbReference>
<comment type="caution">
    <text evidence="10">The sequence shown here is derived from an EMBL/GenBank/DDBJ whole genome shotgun (WGS) entry which is preliminary data.</text>
</comment>
<dbReference type="SUPFAM" id="SSF47699">
    <property type="entry name" value="Bifunctional inhibitor/lipid-transfer protein/seed storage 2S albumin"/>
    <property type="match status" value="1"/>
</dbReference>
<dbReference type="EC" id="2.7.11.1" evidence="2"/>
<keyword evidence="4" id="KW-0325">Glycoprotein</keyword>
<dbReference type="InterPro" id="IPR025287">
    <property type="entry name" value="WAK_GUB"/>
</dbReference>
<keyword evidence="10" id="KW-0418">Kinase</keyword>
<dbReference type="GO" id="GO:0004674">
    <property type="term" value="F:protein serine/threonine kinase activity"/>
    <property type="evidence" value="ECO:0007669"/>
    <property type="project" value="UniProtKB-EC"/>
</dbReference>
<dbReference type="Pfam" id="PF14380">
    <property type="entry name" value="WAK_assoc"/>
    <property type="match status" value="2"/>
</dbReference>
<feature type="signal peptide" evidence="7">
    <location>
        <begin position="1"/>
        <end position="26"/>
    </location>
</feature>
<organism evidence="10 11">
    <name type="scientific">Forsythia ovata</name>
    <dbReference type="NCBI Taxonomy" id="205694"/>
    <lineage>
        <taxon>Eukaryota</taxon>
        <taxon>Viridiplantae</taxon>
        <taxon>Streptophyta</taxon>
        <taxon>Embryophyta</taxon>
        <taxon>Tracheophyta</taxon>
        <taxon>Spermatophyta</taxon>
        <taxon>Magnoliopsida</taxon>
        <taxon>eudicotyledons</taxon>
        <taxon>Gunneridae</taxon>
        <taxon>Pentapetalae</taxon>
        <taxon>asterids</taxon>
        <taxon>lamiids</taxon>
        <taxon>Lamiales</taxon>
        <taxon>Oleaceae</taxon>
        <taxon>Forsythieae</taxon>
        <taxon>Forsythia</taxon>
    </lineage>
</organism>
<dbReference type="InterPro" id="IPR032872">
    <property type="entry name" value="WAK_assoc_C"/>
</dbReference>
<gene>
    <name evidence="10" type="ORF">Fot_26110</name>
</gene>
<accession>A0ABD1UB60</accession>
<feature type="chain" id="PRO_5044797216" description="non-specific serine/threonine protein kinase" evidence="7">
    <location>
        <begin position="27"/>
        <end position="647"/>
    </location>
</feature>
<comment type="subcellular location">
    <subcellularLocation>
        <location evidence="1">Membrane</location>
        <topology evidence="1">Single-pass membrane protein</topology>
    </subcellularLocation>
</comment>
<dbReference type="GO" id="GO:0016020">
    <property type="term" value="C:membrane"/>
    <property type="evidence" value="ECO:0007669"/>
    <property type="project" value="UniProtKB-SubCell"/>
</dbReference>
<feature type="domain" description="Wall-associated receptor kinase C-terminal" evidence="9">
    <location>
        <begin position="204"/>
        <end position="274"/>
    </location>
</feature>
<evidence type="ECO:0000256" key="2">
    <source>
        <dbReference type="ARBA" id="ARBA00012513"/>
    </source>
</evidence>
<evidence type="ECO:0000256" key="4">
    <source>
        <dbReference type="ARBA" id="ARBA00023180"/>
    </source>
</evidence>
<sequence length="647" mass="70555">MKKAASFALFLAMLVLLVGKLHVTEAVNCSPLELSSCAGAIMMSLPPSDACCNKLKEQKPCLCDENEQFKICGNLFNCGNITGIDYPFWGNNRPRECGYPGLKLECEKGTTIIETKTLKYRVLDINQDTQVLKITRMDLSSNICQSKFVNTTLDSELFEYASAYTNLTILYGCSPVILPVPNQFDCPVKGTIDRNGYVVVGTQIPGMCHASIVVPVSYKNFGSFKDISNLLDYVGEGFEVQCKVDISACRECKNSRGRCGYDYGSNQFTCLCPNQSPGSTVCNSSLSVAGIIPAGMGSSESSGSVLPSGSSNPEEFYKTCGNKFSCGSITNIGYPFRGIYDPLYCAYPGLVLNCRQDEITTIQIINTTYRVLGIYETTQTMRIVREDVMRATCPQDIVNTTLDYSLFDYSATNTNLTFLYGCPTLNIPGLSLVCNNGYNGVYVLSGTQGPGKCNASVVVPVLVSTGNGYGAGGSVNSTALDQVLQQGFEIRWKMDGGKGCSDCIESMGRCGFNFATNRTACFCPDQPYISATCSGANGARSPSADKADRNRLKLGTTITRLKEFKELDSQVRGLAIQKVSGIRSLVDLFRIVYLFQKNYGVRGPPNLTSTGMEVGYGVEIINFRNHYLVIVRLGKTYYLIYTCNQSN</sequence>
<evidence type="ECO:0000313" key="11">
    <source>
        <dbReference type="Proteomes" id="UP001604277"/>
    </source>
</evidence>
<name>A0ABD1UB60_9LAMI</name>
<dbReference type="EMBL" id="JBFOLJ010000007">
    <property type="protein sequence ID" value="KAL2522187.1"/>
    <property type="molecule type" value="Genomic_DNA"/>
</dbReference>
<evidence type="ECO:0000256" key="5">
    <source>
        <dbReference type="ARBA" id="ARBA00047899"/>
    </source>
</evidence>
<evidence type="ECO:0000256" key="3">
    <source>
        <dbReference type="ARBA" id="ARBA00022729"/>
    </source>
</evidence>
<dbReference type="Gene3D" id="1.10.110.10">
    <property type="entry name" value="Plant lipid-transfer and hydrophobic proteins"/>
    <property type="match status" value="1"/>
</dbReference>
<evidence type="ECO:0000256" key="7">
    <source>
        <dbReference type="SAM" id="SignalP"/>
    </source>
</evidence>